<dbReference type="AlphaFoldDB" id="A0A0F9U7V2"/>
<proteinExistence type="predicted"/>
<organism evidence="1">
    <name type="scientific">marine sediment metagenome</name>
    <dbReference type="NCBI Taxonomy" id="412755"/>
    <lineage>
        <taxon>unclassified sequences</taxon>
        <taxon>metagenomes</taxon>
        <taxon>ecological metagenomes</taxon>
    </lineage>
</organism>
<protein>
    <submittedName>
        <fullName evidence="1">Uncharacterized protein</fullName>
    </submittedName>
</protein>
<accession>A0A0F9U7V2</accession>
<gene>
    <name evidence="1" type="ORF">LCGC14_0563540</name>
</gene>
<sequence>MTKKGKYHLLSYIIDGHLVFYKSQNRCKKLIAFALFETDEFNLDIIETLNEFLKSKLIQYYSVQMSILEKTKKIYVLNFEATRRDNILQFLNIIHQNLTERKLNCKILEGSALEKRFLAIIVDKSSSEVIIKEESDSIMIEEDNHTILLDFFSMKLGFLDKNLSFLSNFIKIIKNFRKKGFLIFNFVIDINHEIKFCLYFTEIVTEVDESVRTERSVNEFLSITVLERKIIKIKKFYNFLWRRGISNDYYLLHSFLFLFENDGVDESSIIKFNRNFERNLSEIQIKFIRFSDNLLLISQNFLFLTIQTLRAEYIQNVIAKYVSKYFIYIIILDKLEYEKLLEIRNLKSLENIQILDPNKVDDFDFSVITRRG</sequence>
<dbReference type="EMBL" id="LAZR01000809">
    <property type="protein sequence ID" value="KKN57326.1"/>
    <property type="molecule type" value="Genomic_DNA"/>
</dbReference>
<evidence type="ECO:0000313" key="1">
    <source>
        <dbReference type="EMBL" id="KKN57326.1"/>
    </source>
</evidence>
<comment type="caution">
    <text evidence="1">The sequence shown here is derived from an EMBL/GenBank/DDBJ whole genome shotgun (WGS) entry which is preliminary data.</text>
</comment>
<name>A0A0F9U7V2_9ZZZZ</name>
<reference evidence="1" key="1">
    <citation type="journal article" date="2015" name="Nature">
        <title>Complex archaea that bridge the gap between prokaryotes and eukaryotes.</title>
        <authorList>
            <person name="Spang A."/>
            <person name="Saw J.H."/>
            <person name="Jorgensen S.L."/>
            <person name="Zaremba-Niedzwiedzka K."/>
            <person name="Martijn J."/>
            <person name="Lind A.E."/>
            <person name="van Eijk R."/>
            <person name="Schleper C."/>
            <person name="Guy L."/>
            <person name="Ettema T.J."/>
        </authorList>
    </citation>
    <scope>NUCLEOTIDE SEQUENCE</scope>
</reference>